<evidence type="ECO:0000313" key="3">
    <source>
        <dbReference type="Proteomes" id="UP000261758"/>
    </source>
</evidence>
<dbReference type="AlphaFoldDB" id="A0AAD0WID9"/>
<keyword evidence="1" id="KW-1133">Transmembrane helix</keyword>
<reference evidence="2 3" key="1">
    <citation type="submission" date="2017-08" db="EMBL/GenBank/DDBJ databases">
        <title>Genome sequences of Ralstonia solanacearum Species Complex (RSSC) isolated from Potato bacterial wilts in Korea.</title>
        <authorList>
            <person name="Cho H."/>
            <person name="Song E.-S."/>
            <person name="Lee Y.K."/>
            <person name="Lee S."/>
            <person name="Lee S.-W."/>
            <person name="Jo A."/>
            <person name="Kim J.-G."/>
            <person name="Hwang I."/>
        </authorList>
    </citation>
    <scope>NUCLEOTIDE SEQUENCE [LARGE SCALE GENOMIC DNA]</scope>
    <source>
        <strain evidence="2 3">T98</strain>
        <plasmid evidence="2 3">unnamed</plasmid>
    </source>
</reference>
<dbReference type="RefSeq" id="WP_013209924.1">
    <property type="nucleotide sequence ID" value="NZ_CP022789.1"/>
</dbReference>
<dbReference type="EMBL" id="CP022760">
    <property type="protein sequence ID" value="AXV83944.1"/>
    <property type="molecule type" value="Genomic_DNA"/>
</dbReference>
<geneLocation type="plasmid" evidence="2 3">
    <name>unnamed</name>
</geneLocation>
<dbReference type="Proteomes" id="UP000261758">
    <property type="component" value="Plasmid unnamed"/>
</dbReference>
<gene>
    <name evidence="2" type="ORF">CJO77_20560</name>
</gene>
<protein>
    <submittedName>
        <fullName evidence="2">ABC transporter substrate-binding protein</fullName>
    </submittedName>
</protein>
<keyword evidence="2" id="KW-0614">Plasmid</keyword>
<feature type="transmembrane region" description="Helical" evidence="1">
    <location>
        <begin position="24"/>
        <end position="43"/>
    </location>
</feature>
<keyword evidence="1" id="KW-0812">Transmembrane</keyword>
<keyword evidence="1" id="KW-0472">Membrane</keyword>
<name>A0AAD0WID9_RALSL</name>
<proteinExistence type="predicted"/>
<evidence type="ECO:0000313" key="2">
    <source>
        <dbReference type="EMBL" id="AXV83944.1"/>
    </source>
</evidence>
<evidence type="ECO:0000256" key="1">
    <source>
        <dbReference type="SAM" id="Phobius"/>
    </source>
</evidence>
<accession>A0AAD0WID9</accession>
<organism evidence="2 3">
    <name type="scientific">Ralstonia solanacearum</name>
    <name type="common">Pseudomonas solanacearum</name>
    <dbReference type="NCBI Taxonomy" id="305"/>
    <lineage>
        <taxon>Bacteria</taxon>
        <taxon>Pseudomonadati</taxon>
        <taxon>Pseudomonadota</taxon>
        <taxon>Betaproteobacteria</taxon>
        <taxon>Burkholderiales</taxon>
        <taxon>Burkholderiaceae</taxon>
        <taxon>Ralstonia</taxon>
        <taxon>Ralstonia solanacearum species complex</taxon>
    </lineage>
</organism>
<sequence length="73" mass="7693">MPDRSDVLRSPSPRALRAVDVSHLRHAGVTLGIAMLAGTLLWLGAPRWIGRIPHVANGGKTTATALLVVVHPA</sequence>